<evidence type="ECO:0000256" key="1">
    <source>
        <dbReference type="SAM" id="MobiDB-lite"/>
    </source>
</evidence>
<dbReference type="RefSeq" id="XP_047840036.1">
    <property type="nucleotide sequence ID" value="XM_047984064.1"/>
</dbReference>
<evidence type="ECO:0000313" key="3">
    <source>
        <dbReference type="Proteomes" id="UP000829364"/>
    </source>
</evidence>
<dbReference type="OrthoDB" id="10061782at2759"/>
<gene>
    <name evidence="2" type="ORF">JDV02_002981</name>
</gene>
<reference evidence="2" key="1">
    <citation type="submission" date="2021-11" db="EMBL/GenBank/DDBJ databases">
        <title>Purpureocillium_takamizusanense_genome.</title>
        <authorList>
            <person name="Nguyen N.-H."/>
        </authorList>
    </citation>
    <scope>NUCLEOTIDE SEQUENCE</scope>
    <source>
        <strain evidence="2">PT3</strain>
    </source>
</reference>
<proteinExistence type="predicted"/>
<evidence type="ECO:0000313" key="2">
    <source>
        <dbReference type="EMBL" id="UNI16555.1"/>
    </source>
</evidence>
<dbReference type="InterPro" id="IPR029063">
    <property type="entry name" value="SAM-dependent_MTases_sf"/>
</dbReference>
<dbReference type="GeneID" id="72064941"/>
<dbReference type="SUPFAM" id="SSF53335">
    <property type="entry name" value="S-adenosyl-L-methionine-dependent methyltransferases"/>
    <property type="match status" value="1"/>
</dbReference>
<sequence>MASDQEEQQQQQPVAPLSDAGSAVYSPLLLSIYDAVVLGFSNTYVWRCPTDEVLLPLFESAMGEHHLDVGVGTGYFPATAMARRGGGAASSSSPPCRSLTLVDANPTALDTARRRVHRAAAGLASSSSPVRVSAVLADATKPLPLSVADGPSQSSATGGRGNDDGGDNSGCTRNGVVKFTSASIFYLLHCISLPAETKATLVLDSLRAHLAPDATLVGATILGRGRDEHRGWLARGLGAFYNRRGIFSNADDGAEAFERVLRRVFAHVEVWFVGVVMLFRARGLRVAVGPLEALPTDGEGI</sequence>
<keyword evidence="3" id="KW-1185">Reference proteome</keyword>
<dbReference type="Proteomes" id="UP000829364">
    <property type="component" value="Chromosome 2"/>
</dbReference>
<dbReference type="EMBL" id="CP086355">
    <property type="protein sequence ID" value="UNI16555.1"/>
    <property type="molecule type" value="Genomic_DNA"/>
</dbReference>
<protein>
    <recommendedName>
        <fullName evidence="4">Methyltransferase domain-containing protein</fullName>
    </recommendedName>
</protein>
<evidence type="ECO:0008006" key="4">
    <source>
        <dbReference type="Google" id="ProtNLM"/>
    </source>
</evidence>
<accession>A0A9Q8QBI0</accession>
<dbReference type="Gene3D" id="3.40.50.150">
    <property type="entry name" value="Vaccinia Virus protein VP39"/>
    <property type="match status" value="1"/>
</dbReference>
<dbReference type="KEGG" id="ptkz:JDV02_002981"/>
<feature type="region of interest" description="Disordered" evidence="1">
    <location>
        <begin position="144"/>
        <end position="169"/>
    </location>
</feature>
<name>A0A9Q8QBI0_9HYPO</name>
<organism evidence="2 3">
    <name type="scientific">Purpureocillium takamizusanense</name>
    <dbReference type="NCBI Taxonomy" id="2060973"/>
    <lineage>
        <taxon>Eukaryota</taxon>
        <taxon>Fungi</taxon>
        <taxon>Dikarya</taxon>
        <taxon>Ascomycota</taxon>
        <taxon>Pezizomycotina</taxon>
        <taxon>Sordariomycetes</taxon>
        <taxon>Hypocreomycetidae</taxon>
        <taxon>Hypocreales</taxon>
        <taxon>Ophiocordycipitaceae</taxon>
        <taxon>Purpureocillium</taxon>
    </lineage>
</organism>
<dbReference type="AlphaFoldDB" id="A0A9Q8QBI0"/>